<evidence type="ECO:0000313" key="3">
    <source>
        <dbReference type="Proteomes" id="UP001164746"/>
    </source>
</evidence>
<gene>
    <name evidence="1" type="ORF">MAR_032564</name>
    <name evidence="2" type="ORF">MAR_032566</name>
</gene>
<evidence type="ECO:0000313" key="2">
    <source>
        <dbReference type="EMBL" id="WAR17972.1"/>
    </source>
</evidence>
<organism evidence="2 3">
    <name type="scientific">Mya arenaria</name>
    <name type="common">Soft-shell clam</name>
    <dbReference type="NCBI Taxonomy" id="6604"/>
    <lineage>
        <taxon>Eukaryota</taxon>
        <taxon>Metazoa</taxon>
        <taxon>Spiralia</taxon>
        <taxon>Lophotrochozoa</taxon>
        <taxon>Mollusca</taxon>
        <taxon>Bivalvia</taxon>
        <taxon>Autobranchia</taxon>
        <taxon>Heteroconchia</taxon>
        <taxon>Euheterodonta</taxon>
        <taxon>Imparidentia</taxon>
        <taxon>Neoheterodontei</taxon>
        <taxon>Myida</taxon>
        <taxon>Myoidea</taxon>
        <taxon>Myidae</taxon>
        <taxon>Mya</taxon>
    </lineage>
</organism>
<sequence length="309" mass="35198">VRDVGKHVRHAPKPEVTDDNLKVWFTDLKALLSDPTFHKANPRAQDAIDQLDKRKTDEGVLALQTAENIATQNIKSLNESDQSLFKSDLKKGLIVYHGTNNCSLPLDSGTTLVPRQTELTCLGKTRSHVYANMIERMLRSTEKKEESLVQDLSEYYKNNGQPHALPECFDERNYACCGLAKLIYAIGKLAAYSLLGDNKSLMEEHQIRELRKDETTLLLKSGLLSKTSLKTISGESNVYTFLHQTYKEMLACVFLSSQGFDSDIWRKFKENFDSVVSPDILSFLCVMNYENGRKCLDTFNERKRLFVRD</sequence>
<dbReference type="EMBL" id="CP111021">
    <property type="protein sequence ID" value="WAR17970.1"/>
    <property type="molecule type" value="Genomic_DNA"/>
</dbReference>
<accession>A0ABY7F8M0</accession>
<name>A0ABY7F8M0_MYAAR</name>
<feature type="non-terminal residue" evidence="2">
    <location>
        <position position="1"/>
    </location>
</feature>
<keyword evidence="3" id="KW-1185">Reference proteome</keyword>
<feature type="non-terminal residue" evidence="2">
    <location>
        <position position="309"/>
    </location>
</feature>
<dbReference type="Proteomes" id="UP001164746">
    <property type="component" value="Chromosome 10"/>
</dbReference>
<reference evidence="2" key="1">
    <citation type="submission" date="2022-11" db="EMBL/GenBank/DDBJ databases">
        <title>Centuries of genome instability and evolution in soft-shell clam transmissible cancer (bioRxiv).</title>
        <authorList>
            <person name="Hart S.F.M."/>
            <person name="Yonemitsu M.A."/>
            <person name="Giersch R.M."/>
            <person name="Beal B.F."/>
            <person name="Arriagada G."/>
            <person name="Davis B.W."/>
            <person name="Ostrander E.A."/>
            <person name="Goff S.P."/>
            <person name="Metzger M.J."/>
        </authorList>
    </citation>
    <scope>NUCLEOTIDE SEQUENCE</scope>
    <source>
        <strain evidence="2">MELC-2E11</strain>
        <tissue evidence="2">Siphon/mantle</tissue>
    </source>
</reference>
<dbReference type="EMBL" id="CP111021">
    <property type="protein sequence ID" value="WAR17972.1"/>
    <property type="molecule type" value="Genomic_DNA"/>
</dbReference>
<protein>
    <submittedName>
        <fullName evidence="2">Uncharacterized protein</fullName>
    </submittedName>
</protein>
<evidence type="ECO:0000313" key="1">
    <source>
        <dbReference type="EMBL" id="WAR17970.1"/>
    </source>
</evidence>
<proteinExistence type="predicted"/>